<gene>
    <name evidence="4" type="ORF">BJ998_003300</name>
</gene>
<dbReference type="PROSITE" id="PS51318">
    <property type="entry name" value="TAT"/>
    <property type="match status" value="1"/>
</dbReference>
<dbReference type="Pfam" id="PF01522">
    <property type="entry name" value="Polysacc_deac_1"/>
    <property type="match status" value="1"/>
</dbReference>
<feature type="chain" id="PRO_5030535196" evidence="2">
    <location>
        <begin position="29"/>
        <end position="255"/>
    </location>
</feature>
<keyword evidence="5" id="KW-1185">Reference proteome</keyword>
<dbReference type="EMBL" id="JACHIR010000001">
    <property type="protein sequence ID" value="MBB5892104.1"/>
    <property type="molecule type" value="Genomic_DNA"/>
</dbReference>
<evidence type="ECO:0000256" key="2">
    <source>
        <dbReference type="SAM" id="SignalP"/>
    </source>
</evidence>
<protein>
    <submittedName>
        <fullName evidence="4">Peptidoglycan/xylan/chitin deacetylase (PgdA/CDA1 family)</fullName>
    </submittedName>
</protein>
<dbReference type="Gene3D" id="3.20.20.370">
    <property type="entry name" value="Glycoside hydrolase/deacetylase"/>
    <property type="match status" value="1"/>
</dbReference>
<dbReference type="GO" id="GO:0005975">
    <property type="term" value="P:carbohydrate metabolic process"/>
    <property type="evidence" value="ECO:0007669"/>
    <property type="project" value="InterPro"/>
</dbReference>
<proteinExistence type="predicted"/>
<dbReference type="PROSITE" id="PS51677">
    <property type="entry name" value="NODB"/>
    <property type="match status" value="1"/>
</dbReference>
<dbReference type="PANTHER" id="PTHR10587">
    <property type="entry name" value="GLYCOSYL TRANSFERASE-RELATED"/>
    <property type="match status" value="1"/>
</dbReference>
<feature type="region of interest" description="Disordered" evidence="1">
    <location>
        <begin position="20"/>
        <end position="56"/>
    </location>
</feature>
<dbReference type="AlphaFoldDB" id="A0A7W9NH16"/>
<feature type="domain" description="NodB homology" evidence="3">
    <location>
        <begin position="70"/>
        <end position="248"/>
    </location>
</feature>
<dbReference type="PROSITE" id="PS51257">
    <property type="entry name" value="PROKAR_LIPOPROTEIN"/>
    <property type="match status" value="1"/>
</dbReference>
<dbReference type="RefSeq" id="WP_184862637.1">
    <property type="nucleotide sequence ID" value="NZ_BAAAWY010000007.1"/>
</dbReference>
<comment type="caution">
    <text evidence="4">The sequence shown here is derived from an EMBL/GenBank/DDBJ whole genome shotgun (WGS) entry which is preliminary data.</text>
</comment>
<dbReference type="GO" id="GO:0016810">
    <property type="term" value="F:hydrolase activity, acting on carbon-nitrogen (but not peptide) bonds"/>
    <property type="evidence" value="ECO:0007669"/>
    <property type="project" value="InterPro"/>
</dbReference>
<dbReference type="InterPro" id="IPR011330">
    <property type="entry name" value="Glyco_hydro/deAcase_b/a-brl"/>
</dbReference>
<name>A0A7W9NH16_9PSEU</name>
<feature type="signal peptide" evidence="2">
    <location>
        <begin position="1"/>
        <end position="28"/>
    </location>
</feature>
<organism evidence="4 5">
    <name type="scientific">Kutzneria kofuensis</name>
    <dbReference type="NCBI Taxonomy" id="103725"/>
    <lineage>
        <taxon>Bacteria</taxon>
        <taxon>Bacillati</taxon>
        <taxon>Actinomycetota</taxon>
        <taxon>Actinomycetes</taxon>
        <taxon>Pseudonocardiales</taxon>
        <taxon>Pseudonocardiaceae</taxon>
        <taxon>Kutzneria</taxon>
    </lineage>
</organism>
<dbReference type="Proteomes" id="UP000585638">
    <property type="component" value="Unassembled WGS sequence"/>
</dbReference>
<dbReference type="SUPFAM" id="SSF88713">
    <property type="entry name" value="Glycoside hydrolase/deacetylase"/>
    <property type="match status" value="1"/>
</dbReference>
<sequence length="255" mass="26316">MTRRITRRAALGIAATTALAGCSGPPTAAPTPSATTRSTTTTPPVTTTTTTTATPGGPAVEVVRASSGRPEVALTFHGAGPLDITRQVLKLLAQHDAKITVFAVGTWLQATPDGARMVRDGGHELGNHTWSHPDLESYQPGPMLTEIERCRDALSTVAGTPGTFFRQSQGQHATARELAAAGKAGYARTLSYDVDSLDWTDPGAAAIRRAAGAAKAGSVVSMHLGHPGTVQALPGILTDLAARGLTPVTATELLR</sequence>
<dbReference type="InterPro" id="IPR002509">
    <property type="entry name" value="NODB_dom"/>
</dbReference>
<reference evidence="4 5" key="1">
    <citation type="submission" date="2020-08" db="EMBL/GenBank/DDBJ databases">
        <title>Sequencing the genomes of 1000 actinobacteria strains.</title>
        <authorList>
            <person name="Klenk H.-P."/>
        </authorList>
    </citation>
    <scope>NUCLEOTIDE SEQUENCE [LARGE SCALE GENOMIC DNA]</scope>
    <source>
        <strain evidence="4 5">DSM 43851</strain>
    </source>
</reference>
<evidence type="ECO:0000259" key="3">
    <source>
        <dbReference type="PROSITE" id="PS51677"/>
    </source>
</evidence>
<evidence type="ECO:0000313" key="5">
    <source>
        <dbReference type="Proteomes" id="UP000585638"/>
    </source>
</evidence>
<evidence type="ECO:0000256" key="1">
    <source>
        <dbReference type="SAM" id="MobiDB-lite"/>
    </source>
</evidence>
<dbReference type="InterPro" id="IPR006311">
    <property type="entry name" value="TAT_signal"/>
</dbReference>
<dbReference type="InterPro" id="IPR050248">
    <property type="entry name" value="Polysacc_deacetylase_ArnD"/>
</dbReference>
<accession>A0A7W9NH16</accession>
<keyword evidence="2" id="KW-0732">Signal</keyword>
<dbReference type="CDD" id="cd10917">
    <property type="entry name" value="CE4_NodB_like_6s_7s"/>
    <property type="match status" value="1"/>
</dbReference>
<evidence type="ECO:0000313" key="4">
    <source>
        <dbReference type="EMBL" id="MBB5892104.1"/>
    </source>
</evidence>